<gene>
    <name evidence="2" type="ORF">Pla144_25130</name>
</gene>
<sequence length="257" mass="29682">MNGETLPSSTPDSSPDVLLALDPISLGEMDSHALMNRIDTKYVLSAGHLQTLLESVGTYYRVLSVDSVRLSTYNTLYFDTPDYECYLQHHNGKLNRRKIRIRQYQSSGACFLEVKAKNNKGRTKKQRIPIAGFEDSLSSSSKDFIEMVTGSRFDLTPQLQSSFSRITLVNRQQPERVTLDLGLEFRHRDERRDMPNIIIAEVKQEFDDLRSPMREYFRRLHIRPMRLSKYCLGTVLLKPHLKYNLFKSKLTAICKIA</sequence>
<dbReference type="Gene3D" id="3.20.100.30">
    <property type="entry name" value="VTC, catalytic tunnel domain"/>
    <property type="match status" value="1"/>
</dbReference>
<protein>
    <submittedName>
        <fullName evidence="2">VTC domain protein</fullName>
    </submittedName>
</protein>
<proteinExistence type="predicted"/>
<dbReference type="InterPro" id="IPR042267">
    <property type="entry name" value="VTC_sf"/>
</dbReference>
<dbReference type="OrthoDB" id="148766at2"/>
<accession>A0A5C6CXI0</accession>
<dbReference type="Pfam" id="PF09359">
    <property type="entry name" value="VTC"/>
    <property type="match status" value="1"/>
</dbReference>
<evidence type="ECO:0000313" key="3">
    <source>
        <dbReference type="Proteomes" id="UP000318437"/>
    </source>
</evidence>
<reference evidence="2 3" key="1">
    <citation type="submission" date="2019-02" db="EMBL/GenBank/DDBJ databases">
        <title>Deep-cultivation of Planctomycetes and their phenomic and genomic characterization uncovers novel biology.</title>
        <authorList>
            <person name="Wiegand S."/>
            <person name="Jogler M."/>
            <person name="Boedeker C."/>
            <person name="Pinto D."/>
            <person name="Vollmers J."/>
            <person name="Rivas-Marin E."/>
            <person name="Kohn T."/>
            <person name="Peeters S.H."/>
            <person name="Heuer A."/>
            <person name="Rast P."/>
            <person name="Oberbeckmann S."/>
            <person name="Bunk B."/>
            <person name="Jeske O."/>
            <person name="Meyerdierks A."/>
            <person name="Storesund J.E."/>
            <person name="Kallscheuer N."/>
            <person name="Luecker S."/>
            <person name="Lage O.M."/>
            <person name="Pohl T."/>
            <person name="Merkel B.J."/>
            <person name="Hornburger P."/>
            <person name="Mueller R.-W."/>
            <person name="Bruemmer F."/>
            <person name="Labrenz M."/>
            <person name="Spormann A.M."/>
            <person name="Op Den Camp H."/>
            <person name="Overmann J."/>
            <person name="Amann R."/>
            <person name="Jetten M.S.M."/>
            <person name="Mascher T."/>
            <person name="Medema M.H."/>
            <person name="Devos D.P."/>
            <person name="Kaster A.-K."/>
            <person name="Ovreas L."/>
            <person name="Rohde M."/>
            <person name="Galperin M.Y."/>
            <person name="Jogler C."/>
        </authorList>
    </citation>
    <scope>NUCLEOTIDE SEQUENCE [LARGE SCALE GENOMIC DNA]</scope>
    <source>
        <strain evidence="2 3">Pla144</strain>
    </source>
</reference>
<comment type="caution">
    <text evidence="2">The sequence shown here is derived from an EMBL/GenBank/DDBJ whole genome shotgun (WGS) entry which is preliminary data.</text>
</comment>
<evidence type="ECO:0000259" key="1">
    <source>
        <dbReference type="Pfam" id="PF09359"/>
    </source>
</evidence>
<dbReference type="GO" id="GO:0006799">
    <property type="term" value="P:polyphosphate biosynthetic process"/>
    <property type="evidence" value="ECO:0007669"/>
    <property type="project" value="UniProtKB-ARBA"/>
</dbReference>
<evidence type="ECO:0000313" key="2">
    <source>
        <dbReference type="EMBL" id="TWU27736.1"/>
    </source>
</evidence>
<dbReference type="EMBL" id="SJPS01000003">
    <property type="protein sequence ID" value="TWU27736.1"/>
    <property type="molecule type" value="Genomic_DNA"/>
</dbReference>
<dbReference type="InterPro" id="IPR018966">
    <property type="entry name" value="VTC_domain"/>
</dbReference>
<dbReference type="RefSeq" id="WP_146450903.1">
    <property type="nucleotide sequence ID" value="NZ_SJPS01000003.1"/>
</dbReference>
<dbReference type="AlphaFoldDB" id="A0A5C6CXI0"/>
<name>A0A5C6CXI0_9BACT</name>
<organism evidence="2 3">
    <name type="scientific">Bythopirellula polymerisocia</name>
    <dbReference type="NCBI Taxonomy" id="2528003"/>
    <lineage>
        <taxon>Bacteria</taxon>
        <taxon>Pseudomonadati</taxon>
        <taxon>Planctomycetota</taxon>
        <taxon>Planctomycetia</taxon>
        <taxon>Pirellulales</taxon>
        <taxon>Lacipirellulaceae</taxon>
        <taxon>Bythopirellula</taxon>
    </lineage>
</organism>
<feature type="domain" description="VTC" evidence="1">
    <location>
        <begin position="36"/>
        <end position="236"/>
    </location>
</feature>
<dbReference type="CDD" id="cd07750">
    <property type="entry name" value="PolyPPase_VTC_like"/>
    <property type="match status" value="1"/>
</dbReference>
<keyword evidence="3" id="KW-1185">Reference proteome</keyword>
<dbReference type="Proteomes" id="UP000318437">
    <property type="component" value="Unassembled WGS sequence"/>
</dbReference>